<dbReference type="AlphaFoldDB" id="A0A2U3D6V3"/>
<proteinExistence type="inferred from homology"/>
<dbReference type="RefSeq" id="WP_109431187.1">
    <property type="nucleotide sequence ID" value="NZ_MPDK01000020.1"/>
</dbReference>
<dbReference type="NCBIfam" id="TIGR00372">
    <property type="entry name" value="cas4"/>
    <property type="match status" value="1"/>
</dbReference>
<dbReference type="EMBL" id="MPDK01000020">
    <property type="protein sequence ID" value="PWI57014.1"/>
    <property type="molecule type" value="Genomic_DNA"/>
</dbReference>
<dbReference type="Gene3D" id="3.90.320.10">
    <property type="match status" value="1"/>
</dbReference>
<dbReference type="Pfam" id="PF01930">
    <property type="entry name" value="Cas_Cas4"/>
    <property type="match status" value="1"/>
</dbReference>
<evidence type="ECO:0000259" key="10">
    <source>
        <dbReference type="Pfam" id="PF01930"/>
    </source>
</evidence>
<dbReference type="InterPro" id="IPR022765">
    <property type="entry name" value="Dna2/Cas4_DUF83"/>
</dbReference>
<dbReference type="OrthoDB" id="9794720at2"/>
<comment type="caution">
    <text evidence="11">The sequence shown here is derived from an EMBL/GenBank/DDBJ whole genome shotgun (WGS) entry which is preliminary data.</text>
</comment>
<organism evidence="11 12">
    <name type="scientific">Sulfoacidibacillus thermotolerans</name>
    <name type="common">Acidibacillus sulfuroxidans</name>
    <dbReference type="NCBI Taxonomy" id="1765684"/>
    <lineage>
        <taxon>Bacteria</taxon>
        <taxon>Bacillati</taxon>
        <taxon>Bacillota</taxon>
        <taxon>Bacilli</taxon>
        <taxon>Bacillales</taxon>
        <taxon>Alicyclobacillaceae</taxon>
        <taxon>Sulfoacidibacillus</taxon>
    </lineage>
</organism>
<evidence type="ECO:0000256" key="4">
    <source>
        <dbReference type="ARBA" id="ARBA00022839"/>
    </source>
</evidence>
<keyword evidence="12" id="KW-1185">Reference proteome</keyword>
<keyword evidence="5 9" id="KW-0408">Iron</keyword>
<name>A0A2U3D6V3_SULT2</name>
<dbReference type="GO" id="GO:0051607">
    <property type="term" value="P:defense response to virus"/>
    <property type="evidence" value="ECO:0007669"/>
    <property type="project" value="UniProtKB-KW"/>
</dbReference>
<keyword evidence="2 9" id="KW-0479">Metal-binding</keyword>
<keyword evidence="8 9" id="KW-0464">Manganese</keyword>
<reference evidence="11 12" key="1">
    <citation type="submission" date="2016-11" db="EMBL/GenBank/DDBJ databases">
        <title>Comparative genomics of Acidibacillus ferroxidans species.</title>
        <authorList>
            <person name="Oliveira G."/>
            <person name="Nunes G."/>
            <person name="Oliveira R."/>
            <person name="Araujo F."/>
            <person name="Salim A."/>
            <person name="Scholte L."/>
            <person name="Morais D."/>
            <person name="Nancucheo I."/>
            <person name="Johnson D.B."/>
            <person name="Grail B."/>
            <person name="Bittencourt J."/>
            <person name="Valadares R."/>
        </authorList>
    </citation>
    <scope>NUCLEOTIDE SEQUENCE [LARGE SCALE GENOMIC DNA]</scope>
    <source>
        <strain evidence="11 12">Y002</strain>
    </source>
</reference>
<evidence type="ECO:0000256" key="2">
    <source>
        <dbReference type="ARBA" id="ARBA00022723"/>
    </source>
</evidence>
<comment type="cofactor">
    <cofactor evidence="9">
        <name>iron-sulfur cluster</name>
        <dbReference type="ChEBI" id="CHEBI:30408"/>
    </cofactor>
</comment>
<evidence type="ECO:0000256" key="7">
    <source>
        <dbReference type="ARBA" id="ARBA00023118"/>
    </source>
</evidence>
<evidence type="ECO:0000256" key="5">
    <source>
        <dbReference type="ARBA" id="ARBA00023004"/>
    </source>
</evidence>
<keyword evidence="4 9" id="KW-0269">Exonuclease</keyword>
<dbReference type="Proteomes" id="UP000245380">
    <property type="component" value="Unassembled WGS sequence"/>
</dbReference>
<comment type="similarity">
    <text evidence="9">Belongs to the CRISPR-associated exonuclease Cas4 family.</text>
</comment>
<evidence type="ECO:0000313" key="12">
    <source>
        <dbReference type="Proteomes" id="UP000245380"/>
    </source>
</evidence>
<dbReference type="GO" id="GO:0004527">
    <property type="term" value="F:exonuclease activity"/>
    <property type="evidence" value="ECO:0007669"/>
    <property type="project" value="UniProtKB-KW"/>
</dbReference>
<sequence>MVKSIEDVRVTGTLVWYFCVCPREAWLMSHQLTPDEDDENIRIGRMIHEDSFGRAEREAAISGSKIDRVVQRDGKLVVYEVKKSSRHERSARMQLLFYLLQLREAGVLAIGELHYPEEKRVVKIQLGDEELREIMGIITQIRDLIARDLPPSPTRIPVCKKYAYAEFCWA</sequence>
<evidence type="ECO:0000313" key="11">
    <source>
        <dbReference type="EMBL" id="PWI57014.1"/>
    </source>
</evidence>
<dbReference type="GO" id="GO:0051536">
    <property type="term" value="F:iron-sulfur cluster binding"/>
    <property type="evidence" value="ECO:0007669"/>
    <property type="project" value="UniProtKB-KW"/>
</dbReference>
<dbReference type="GO" id="GO:0046872">
    <property type="term" value="F:metal ion binding"/>
    <property type="evidence" value="ECO:0007669"/>
    <property type="project" value="UniProtKB-KW"/>
</dbReference>
<feature type="domain" description="DUF83" evidence="10">
    <location>
        <begin position="11"/>
        <end position="170"/>
    </location>
</feature>
<protein>
    <recommendedName>
        <fullName evidence="9">CRISPR-associated exonuclease Cas4</fullName>
        <ecNumber evidence="9">3.1.12.1</ecNumber>
    </recommendedName>
</protein>
<keyword evidence="7 9" id="KW-0051">Antiviral defense</keyword>
<dbReference type="EC" id="3.1.12.1" evidence="9"/>
<dbReference type="PANTHER" id="PTHR37168">
    <property type="entry name" value="CRISPR-ASSOCIATED EXONUCLEASE CAS4"/>
    <property type="match status" value="1"/>
</dbReference>
<comment type="function">
    <text evidence="9">CRISPR (clustered regularly interspaced short palindromic repeat) is an adaptive immune system that provides protection against mobile genetic elements (viruses, transposable elements and conjugative plasmids). CRISPR clusters contain sequences complementary to antecedent mobile elements and target invading nucleic acids. CRISPR clusters are transcribed and processed into CRISPR RNA (crRNA).</text>
</comment>
<evidence type="ECO:0000256" key="8">
    <source>
        <dbReference type="ARBA" id="ARBA00023211"/>
    </source>
</evidence>
<comment type="cofactor">
    <cofactor evidence="9">
        <name>Mg(2+)</name>
        <dbReference type="ChEBI" id="CHEBI:18420"/>
    </cofactor>
    <cofactor evidence="9">
        <name>Mn(2+)</name>
        <dbReference type="ChEBI" id="CHEBI:29035"/>
    </cofactor>
    <text evidence="9">Mg(2+) or Mn(2+) required for ssDNA cleavage activity.</text>
</comment>
<evidence type="ECO:0000256" key="9">
    <source>
        <dbReference type="RuleBase" id="RU365022"/>
    </source>
</evidence>
<accession>A0A2U3D6V3</accession>
<dbReference type="PANTHER" id="PTHR37168:SF2">
    <property type="entry name" value="CRISPR-ASSOCIATED EXONUCLEASE CAS4"/>
    <property type="match status" value="1"/>
</dbReference>
<evidence type="ECO:0000256" key="1">
    <source>
        <dbReference type="ARBA" id="ARBA00022722"/>
    </source>
</evidence>
<dbReference type="InterPro" id="IPR011604">
    <property type="entry name" value="PDDEXK-like_dom_sf"/>
</dbReference>
<evidence type="ECO:0000256" key="3">
    <source>
        <dbReference type="ARBA" id="ARBA00022801"/>
    </source>
</evidence>
<evidence type="ECO:0000256" key="6">
    <source>
        <dbReference type="ARBA" id="ARBA00023014"/>
    </source>
</evidence>
<gene>
    <name evidence="11" type="ORF">BM613_10650</name>
</gene>
<keyword evidence="6 9" id="KW-0411">Iron-sulfur</keyword>
<keyword evidence="3 9" id="KW-0378">Hydrolase</keyword>
<keyword evidence="1 9" id="KW-0540">Nuclease</keyword>
<dbReference type="InterPro" id="IPR013343">
    <property type="entry name" value="CRISPR-assoc_prot_Cas4"/>
</dbReference>